<feature type="signal peptide" evidence="2">
    <location>
        <begin position="1"/>
        <end position="23"/>
    </location>
</feature>
<protein>
    <submittedName>
        <fullName evidence="5">Polysaccharide export outer membrane protein</fullName>
    </submittedName>
</protein>
<keyword evidence="1 2" id="KW-0732">Signal</keyword>
<evidence type="ECO:0000256" key="2">
    <source>
        <dbReference type="SAM" id="SignalP"/>
    </source>
</evidence>
<reference evidence="5 6" key="1">
    <citation type="submission" date="2016-10" db="EMBL/GenBank/DDBJ databases">
        <authorList>
            <person name="de Groot N.N."/>
        </authorList>
    </citation>
    <scope>NUCLEOTIDE SEQUENCE [LARGE SCALE GENOMIC DNA]</scope>
    <source>
        <strain evidence="5 6">CGMCC 1.9109</strain>
    </source>
</reference>
<sequence length="187" mass="20320">MRNVMKIIFLLASLMGLAFSASAQEASTTSDTDATIRYELGSGDQIRVIVYGEEDLSGEFELDGTGIISMPLIGATRVGGLDLDRAEQLIAEKLADGYLINPRVSVEVMNYRPFYILGEVKKPGSYPFVNGMTILNAVALASGFTYRAAKKKITITRKVDGVDTDIEVTDATLVLPGDIITVPERFF</sequence>
<evidence type="ECO:0000313" key="6">
    <source>
        <dbReference type="Proteomes" id="UP000183685"/>
    </source>
</evidence>
<dbReference type="Proteomes" id="UP000183685">
    <property type="component" value="Unassembled WGS sequence"/>
</dbReference>
<name>A0A1G7EFB6_9PROT</name>
<feature type="domain" description="Soluble ligand binding" evidence="4">
    <location>
        <begin position="114"/>
        <end position="161"/>
    </location>
</feature>
<dbReference type="Gene3D" id="3.10.560.10">
    <property type="entry name" value="Outer membrane lipoprotein wza domain like"/>
    <property type="match status" value="1"/>
</dbReference>
<proteinExistence type="predicted"/>
<gene>
    <name evidence="5" type="ORF">SAMN04488071_3423</name>
</gene>
<feature type="chain" id="PRO_5010346783" evidence="2">
    <location>
        <begin position="24"/>
        <end position="187"/>
    </location>
</feature>
<dbReference type="PANTHER" id="PTHR33619">
    <property type="entry name" value="POLYSACCHARIDE EXPORT PROTEIN GFCE-RELATED"/>
    <property type="match status" value="1"/>
</dbReference>
<dbReference type="Pfam" id="PF02563">
    <property type="entry name" value="Poly_export"/>
    <property type="match status" value="1"/>
</dbReference>
<dbReference type="InterPro" id="IPR019554">
    <property type="entry name" value="Soluble_ligand-bd"/>
</dbReference>
<feature type="domain" description="Polysaccharide export protein N-terminal" evidence="3">
    <location>
        <begin position="37"/>
        <end position="108"/>
    </location>
</feature>
<evidence type="ECO:0000256" key="1">
    <source>
        <dbReference type="ARBA" id="ARBA00022729"/>
    </source>
</evidence>
<dbReference type="Gene3D" id="3.30.1950.10">
    <property type="entry name" value="wza like domain"/>
    <property type="match status" value="1"/>
</dbReference>
<organism evidence="5 6">
    <name type="scientific">Kordiimonas lacus</name>
    <dbReference type="NCBI Taxonomy" id="637679"/>
    <lineage>
        <taxon>Bacteria</taxon>
        <taxon>Pseudomonadati</taxon>
        <taxon>Pseudomonadota</taxon>
        <taxon>Alphaproteobacteria</taxon>
        <taxon>Kordiimonadales</taxon>
        <taxon>Kordiimonadaceae</taxon>
        <taxon>Kordiimonas</taxon>
    </lineage>
</organism>
<dbReference type="STRING" id="637679.GCA_001550055_00202"/>
<dbReference type="InterPro" id="IPR049712">
    <property type="entry name" value="Poly_export"/>
</dbReference>
<evidence type="ECO:0000313" key="5">
    <source>
        <dbReference type="EMBL" id="SDE62331.1"/>
    </source>
</evidence>
<evidence type="ECO:0000259" key="4">
    <source>
        <dbReference type="Pfam" id="PF10531"/>
    </source>
</evidence>
<dbReference type="InterPro" id="IPR003715">
    <property type="entry name" value="Poly_export_N"/>
</dbReference>
<dbReference type="EMBL" id="FNAK01000008">
    <property type="protein sequence ID" value="SDE62331.1"/>
    <property type="molecule type" value="Genomic_DNA"/>
</dbReference>
<evidence type="ECO:0000259" key="3">
    <source>
        <dbReference type="Pfam" id="PF02563"/>
    </source>
</evidence>
<dbReference type="Pfam" id="PF10531">
    <property type="entry name" value="SLBB"/>
    <property type="match status" value="1"/>
</dbReference>
<dbReference type="GO" id="GO:0015159">
    <property type="term" value="F:polysaccharide transmembrane transporter activity"/>
    <property type="evidence" value="ECO:0007669"/>
    <property type="project" value="InterPro"/>
</dbReference>
<accession>A0A1G7EFB6</accession>
<keyword evidence="6" id="KW-1185">Reference proteome</keyword>
<dbReference type="AlphaFoldDB" id="A0A1G7EFB6"/>
<dbReference type="PANTHER" id="PTHR33619:SF3">
    <property type="entry name" value="POLYSACCHARIDE EXPORT PROTEIN GFCE-RELATED"/>
    <property type="match status" value="1"/>
</dbReference>